<dbReference type="AlphaFoldDB" id="A0AAW1W946"/>
<reference evidence="2 3" key="1">
    <citation type="journal article" date="2023" name="G3 (Bethesda)">
        <title>A chromosome-length genome assembly and annotation of blackberry (Rubus argutus, cv. 'Hillquist').</title>
        <authorList>
            <person name="Bruna T."/>
            <person name="Aryal R."/>
            <person name="Dudchenko O."/>
            <person name="Sargent D.J."/>
            <person name="Mead D."/>
            <person name="Buti M."/>
            <person name="Cavallini A."/>
            <person name="Hytonen T."/>
            <person name="Andres J."/>
            <person name="Pham M."/>
            <person name="Weisz D."/>
            <person name="Mascagni F."/>
            <person name="Usai G."/>
            <person name="Natali L."/>
            <person name="Bassil N."/>
            <person name="Fernandez G.E."/>
            <person name="Lomsadze A."/>
            <person name="Armour M."/>
            <person name="Olukolu B."/>
            <person name="Poorten T."/>
            <person name="Britton C."/>
            <person name="Davik J."/>
            <person name="Ashrafi H."/>
            <person name="Aiden E.L."/>
            <person name="Borodovsky M."/>
            <person name="Worthington M."/>
        </authorList>
    </citation>
    <scope>NUCLEOTIDE SEQUENCE [LARGE SCALE GENOMIC DNA]</scope>
    <source>
        <strain evidence="2">PI 553951</strain>
    </source>
</reference>
<organism evidence="2 3">
    <name type="scientific">Rubus argutus</name>
    <name type="common">Southern blackberry</name>
    <dbReference type="NCBI Taxonomy" id="59490"/>
    <lineage>
        <taxon>Eukaryota</taxon>
        <taxon>Viridiplantae</taxon>
        <taxon>Streptophyta</taxon>
        <taxon>Embryophyta</taxon>
        <taxon>Tracheophyta</taxon>
        <taxon>Spermatophyta</taxon>
        <taxon>Magnoliopsida</taxon>
        <taxon>eudicotyledons</taxon>
        <taxon>Gunneridae</taxon>
        <taxon>Pentapetalae</taxon>
        <taxon>rosids</taxon>
        <taxon>fabids</taxon>
        <taxon>Rosales</taxon>
        <taxon>Rosaceae</taxon>
        <taxon>Rosoideae</taxon>
        <taxon>Rosoideae incertae sedis</taxon>
        <taxon>Rubus</taxon>
    </lineage>
</organism>
<evidence type="ECO:0000313" key="2">
    <source>
        <dbReference type="EMBL" id="KAK9919785.1"/>
    </source>
</evidence>
<evidence type="ECO:0000313" key="3">
    <source>
        <dbReference type="Proteomes" id="UP001457282"/>
    </source>
</evidence>
<gene>
    <name evidence="2" type="ORF">M0R45_028363</name>
</gene>
<dbReference type="EMBL" id="JBEDUW010000006">
    <property type="protein sequence ID" value="KAK9919785.1"/>
    <property type="molecule type" value="Genomic_DNA"/>
</dbReference>
<protein>
    <submittedName>
        <fullName evidence="2">Uncharacterized protein</fullName>
    </submittedName>
</protein>
<feature type="region of interest" description="Disordered" evidence="1">
    <location>
        <begin position="137"/>
        <end position="157"/>
    </location>
</feature>
<dbReference type="Proteomes" id="UP001457282">
    <property type="component" value="Unassembled WGS sequence"/>
</dbReference>
<accession>A0AAW1W946</accession>
<proteinExistence type="predicted"/>
<keyword evidence="3" id="KW-1185">Reference proteome</keyword>
<evidence type="ECO:0000256" key="1">
    <source>
        <dbReference type="SAM" id="MobiDB-lite"/>
    </source>
</evidence>
<comment type="caution">
    <text evidence="2">The sequence shown here is derived from an EMBL/GenBank/DDBJ whole genome shotgun (WGS) entry which is preliminary data.</text>
</comment>
<sequence length="157" mass="18517">MFQRVISCYDFSLSDEHHSYELYAPNHFARQLGFRQEVPFPLFESLNRYSSWRLKSGATTLADEADRYSVRFEFASMHFPPPIRRIVRSKEHSSAYLVFWNMLQKADWQNDAEDKFRSIFARGNALLGFAEDQRVLNREPGSSPHRQTELEEAYQQA</sequence>
<name>A0AAW1W946_RUBAR</name>